<evidence type="ECO:0000256" key="1">
    <source>
        <dbReference type="ARBA" id="ARBA00022679"/>
    </source>
</evidence>
<dbReference type="EC" id="2.7.13.3" evidence="5"/>
<keyword evidence="3" id="KW-0902">Two-component regulatory system</keyword>
<evidence type="ECO:0000313" key="5">
    <source>
        <dbReference type="EMBL" id="VUD73575.1"/>
    </source>
</evidence>
<dbReference type="EMBL" id="CABFPH010000077">
    <property type="protein sequence ID" value="VUD73575.1"/>
    <property type="molecule type" value="Genomic_DNA"/>
</dbReference>
<evidence type="ECO:0000259" key="4">
    <source>
        <dbReference type="SMART" id="SM00387"/>
    </source>
</evidence>
<dbReference type="Gene3D" id="1.20.5.1930">
    <property type="match status" value="1"/>
</dbReference>
<gene>
    <name evidence="5" type="primary">uhpB</name>
    <name evidence="5" type="ORF">MET9862_04194</name>
</gene>
<dbReference type="SUPFAM" id="SSF55874">
    <property type="entry name" value="ATPase domain of HSP90 chaperone/DNA topoisomerase II/histidine kinase"/>
    <property type="match status" value="1"/>
</dbReference>
<evidence type="ECO:0000256" key="3">
    <source>
        <dbReference type="ARBA" id="ARBA00023012"/>
    </source>
</evidence>
<dbReference type="InterPro" id="IPR036890">
    <property type="entry name" value="HATPase_C_sf"/>
</dbReference>
<dbReference type="SMART" id="SM00387">
    <property type="entry name" value="HATPase_c"/>
    <property type="match status" value="1"/>
</dbReference>
<proteinExistence type="predicted"/>
<organism evidence="5 6">
    <name type="scientific">Methylobacterium symbioticum</name>
    <dbReference type="NCBI Taxonomy" id="2584084"/>
    <lineage>
        <taxon>Bacteria</taxon>
        <taxon>Pseudomonadati</taxon>
        <taxon>Pseudomonadota</taxon>
        <taxon>Alphaproteobacteria</taxon>
        <taxon>Hyphomicrobiales</taxon>
        <taxon>Methylobacteriaceae</taxon>
        <taxon>Methylobacterium</taxon>
    </lineage>
</organism>
<evidence type="ECO:0000256" key="2">
    <source>
        <dbReference type="ARBA" id="ARBA00022777"/>
    </source>
</evidence>
<dbReference type="InterPro" id="IPR011712">
    <property type="entry name" value="Sig_transdc_His_kin_sub3_dim/P"/>
</dbReference>
<dbReference type="PANTHER" id="PTHR24421">
    <property type="entry name" value="NITRATE/NITRITE SENSOR PROTEIN NARX-RELATED"/>
    <property type="match status" value="1"/>
</dbReference>
<dbReference type="GO" id="GO:0016020">
    <property type="term" value="C:membrane"/>
    <property type="evidence" value="ECO:0007669"/>
    <property type="project" value="InterPro"/>
</dbReference>
<dbReference type="Proteomes" id="UP000410984">
    <property type="component" value="Unassembled WGS sequence"/>
</dbReference>
<name>A0A509EJL8_9HYPH</name>
<accession>A0A509EJL8</accession>
<feature type="domain" description="Histidine kinase/HSP90-like ATPase" evidence="4">
    <location>
        <begin position="351"/>
        <end position="446"/>
    </location>
</feature>
<dbReference type="GO" id="GO:0000155">
    <property type="term" value="F:phosphorelay sensor kinase activity"/>
    <property type="evidence" value="ECO:0007669"/>
    <property type="project" value="InterPro"/>
</dbReference>
<keyword evidence="1 5" id="KW-0808">Transferase</keyword>
<keyword evidence="6" id="KW-1185">Reference proteome</keyword>
<dbReference type="RefSeq" id="WP_142584799.1">
    <property type="nucleotide sequence ID" value="NZ_CABFPH010000077.1"/>
</dbReference>
<dbReference type="PANTHER" id="PTHR24421:SF58">
    <property type="entry name" value="SIGNAL TRANSDUCTION HISTIDINE-PROTEIN KINASE_PHOSPHATASE UHPB"/>
    <property type="match status" value="1"/>
</dbReference>
<dbReference type="OrthoDB" id="9778496at2"/>
<dbReference type="Gene3D" id="3.30.565.10">
    <property type="entry name" value="Histidine kinase-like ATPase, C-terminal domain"/>
    <property type="match status" value="1"/>
</dbReference>
<dbReference type="Pfam" id="PF07730">
    <property type="entry name" value="HisKA_3"/>
    <property type="match status" value="1"/>
</dbReference>
<protein>
    <submittedName>
        <fullName evidence="5">Signal transduction histidine-protein kinase/phosphatase UhpB</fullName>
        <ecNumber evidence="5">2.7.13.3</ecNumber>
    </submittedName>
</protein>
<reference evidence="5 6" key="1">
    <citation type="submission" date="2019-06" db="EMBL/GenBank/DDBJ databases">
        <authorList>
            <person name="Rodrigo-Torres L."/>
            <person name="Arahal R. D."/>
            <person name="Lucena T."/>
        </authorList>
    </citation>
    <scope>NUCLEOTIDE SEQUENCE [LARGE SCALE GENOMIC DNA]</scope>
    <source>
        <strain evidence="5 6">SB0023/3</strain>
    </source>
</reference>
<dbReference type="InterPro" id="IPR003594">
    <property type="entry name" value="HATPase_dom"/>
</dbReference>
<dbReference type="InterPro" id="IPR050482">
    <property type="entry name" value="Sensor_HK_TwoCompSys"/>
</dbReference>
<dbReference type="AlphaFoldDB" id="A0A509EJL8"/>
<dbReference type="Pfam" id="PF02518">
    <property type="entry name" value="HATPase_c"/>
    <property type="match status" value="1"/>
</dbReference>
<keyword evidence="2 5" id="KW-0418">Kinase</keyword>
<sequence length="446" mass="45948">MSLPAHLGLRLLAVALLCCGGAMAWSLWEARASLRTEAEVSAARIAAQYARQPGLGSAGPAAPAATAPQPAPAILTLLPGICAEIRLAAEAARRHCGDWDGLDAAPGWLRSLLARDAGTPPALRDIVYRDRIIGTVAAWPDPAAAASGAWHQMRLAGGLAIALATTTALLGWLAAARLVAPAARIVRGLETLGADAVRRPRPRFAAVEFDRIAAACDGLAERLSRAEAARAGLMQRLVAVQEEEREALARDLHDAFGQCLAAVGARAASIEAAAPEDRADLRADAQGIEAVVATMRESLRGALARLELPDLAEIGLAAALQGLVADWQAHAGANPSLHLDVAGDLAGLPRDAASSLYRVAQELLTNALRHGRPSRVFLRLERAPEGRQVATLTVDDDGGGDAVRALAEPGRGLTGVRARVAALGGSLSLTGTGSGIRACAAIPTAG</sequence>
<evidence type="ECO:0000313" key="6">
    <source>
        <dbReference type="Proteomes" id="UP000410984"/>
    </source>
</evidence>
<dbReference type="GO" id="GO:0046983">
    <property type="term" value="F:protein dimerization activity"/>
    <property type="evidence" value="ECO:0007669"/>
    <property type="project" value="InterPro"/>
</dbReference>
<dbReference type="CDD" id="cd16917">
    <property type="entry name" value="HATPase_UhpB-NarQ-NarX-like"/>
    <property type="match status" value="1"/>
</dbReference>